<sequence length="97" mass="10939">MEMSLKLILVSFVWVVLAFSCVVFQRHSLLCILLGLEVVSLILFYCCIMVFIDMQSCVSLGLMFLCYEVCVMSVCLSLMVKMVSSIGCDYVGVFFFS</sequence>
<keyword evidence="2" id="KW-0496">Mitochondrion</keyword>
<dbReference type="PROSITE" id="PS51257">
    <property type="entry name" value="PROKAR_LIPOPROTEIN"/>
    <property type="match status" value="1"/>
</dbReference>
<evidence type="ECO:0000313" key="2">
    <source>
        <dbReference type="EMBL" id="QTA71676.1"/>
    </source>
</evidence>
<proteinExistence type="predicted"/>
<dbReference type="Gene3D" id="1.10.287.3510">
    <property type="match status" value="1"/>
</dbReference>
<protein>
    <submittedName>
        <fullName evidence="2">NADH dehydrogenase subunit 4L</fullName>
    </submittedName>
</protein>
<name>A0A8A3WP09_9BIVA</name>
<keyword evidence="1" id="KW-0472">Membrane</keyword>
<organism evidence="2">
    <name type="scientific">Physunio superbus</name>
    <dbReference type="NCBI Taxonomy" id="2494254"/>
    <lineage>
        <taxon>Eukaryota</taxon>
        <taxon>Metazoa</taxon>
        <taxon>Spiralia</taxon>
        <taxon>Lophotrochozoa</taxon>
        <taxon>Mollusca</taxon>
        <taxon>Bivalvia</taxon>
        <taxon>Autobranchia</taxon>
        <taxon>Heteroconchia</taxon>
        <taxon>Palaeoheterodonta</taxon>
        <taxon>Unionida</taxon>
        <taxon>Unionoidea</taxon>
        <taxon>Unionidae</taxon>
        <taxon>Gonideinae</taxon>
        <taxon>Physunio</taxon>
    </lineage>
</organism>
<feature type="transmembrane region" description="Helical" evidence="1">
    <location>
        <begin position="6"/>
        <end position="24"/>
    </location>
</feature>
<dbReference type="EMBL" id="MW242815">
    <property type="protein sequence ID" value="QTA71676.1"/>
    <property type="molecule type" value="Genomic_DNA"/>
</dbReference>
<gene>
    <name evidence="2" type="primary">nad4l</name>
</gene>
<reference evidence="2" key="1">
    <citation type="journal article" date="2020" name="Zool. J. Linn. Soc.">
        <title>Mitogenomic phylogeny and fossil-calibrated mutation rates for all F- and M-type mtDNA genes of the largest freshwater mussel family, the Unionidae (Bivalvia).</title>
        <authorList>
            <person name="Zieritz A."/>
            <person name="Froufe E."/>
            <person name="Bolotov I."/>
            <person name="Goncalves D.V."/>
            <person name="Aldridge D.C."/>
            <person name="Bogan A.E."/>
            <person name="Gan H.M."/>
            <person name="Gomes-Dos-Santos A."/>
            <person name="Sousa R."/>
            <person name="Teixeira A."/>
            <person name="Varandas S."/>
            <person name="Zanatta D."/>
            <person name="Lopes-Lima M."/>
        </authorList>
    </citation>
    <scope>NUCLEOTIDE SEQUENCE</scope>
    <source>
        <strain evidence="2">PhySup_M</strain>
    </source>
</reference>
<evidence type="ECO:0000256" key="1">
    <source>
        <dbReference type="SAM" id="Phobius"/>
    </source>
</evidence>
<keyword evidence="1" id="KW-1133">Transmembrane helix</keyword>
<feature type="transmembrane region" description="Helical" evidence="1">
    <location>
        <begin position="58"/>
        <end position="80"/>
    </location>
</feature>
<feature type="transmembrane region" description="Helical" evidence="1">
    <location>
        <begin position="31"/>
        <end position="52"/>
    </location>
</feature>
<accession>A0A8A3WP09</accession>
<geneLocation type="mitochondrion" evidence="2"/>
<keyword evidence="1" id="KW-0812">Transmembrane</keyword>
<dbReference type="AlphaFoldDB" id="A0A8A3WP09"/>